<dbReference type="KEGG" id="wce:WS08_0277"/>
<dbReference type="OrthoDB" id="9802805at2"/>
<keyword evidence="2" id="KW-1185">Reference proteome</keyword>
<reference evidence="1 2" key="1">
    <citation type="journal article" date="2014" name="Genome Announc.">
        <title>Complete Genome Sequences of Fish Pathogenic Weissella ceti Strains WS74 and WS105.</title>
        <authorList>
            <person name="Figueiredo H.C."/>
            <person name="Leal C.A."/>
            <person name="Dorella F.A."/>
            <person name="Carvalho A.F."/>
            <person name="Soares S.C."/>
            <person name="Pereira F.L."/>
            <person name="Azevedo V.A."/>
        </authorList>
    </citation>
    <scope>NUCLEOTIDE SEQUENCE [LARGE SCALE GENOMIC DNA]</scope>
    <source>
        <strain evidence="1 2">WS74</strain>
    </source>
</reference>
<gene>
    <name evidence="1" type="ORF">WS74_0277</name>
</gene>
<dbReference type="CDD" id="cd06587">
    <property type="entry name" value="VOC"/>
    <property type="match status" value="1"/>
</dbReference>
<dbReference type="InterPro" id="IPR029068">
    <property type="entry name" value="Glyas_Bleomycin-R_OHBP_Dase"/>
</dbReference>
<dbReference type="PATRIC" id="fig|759620.7.peg.262"/>
<evidence type="ECO:0000313" key="2">
    <source>
        <dbReference type="Proteomes" id="UP000029079"/>
    </source>
</evidence>
<organism evidence="1 2">
    <name type="scientific">Weissella ceti</name>
    <dbReference type="NCBI Taxonomy" id="759620"/>
    <lineage>
        <taxon>Bacteria</taxon>
        <taxon>Bacillati</taxon>
        <taxon>Bacillota</taxon>
        <taxon>Bacilli</taxon>
        <taxon>Lactobacillales</taxon>
        <taxon>Lactobacillaceae</taxon>
        <taxon>Weissella</taxon>
    </lineage>
</organism>
<dbReference type="Proteomes" id="UP000029079">
    <property type="component" value="Chromosome"/>
</dbReference>
<proteinExistence type="predicted"/>
<accession>A0A075TY00</accession>
<dbReference type="KEGG" id="wct:WS74_0277"/>
<dbReference type="AlphaFoldDB" id="A0A075TY00"/>
<protein>
    <recommendedName>
        <fullName evidence="3">Lactoylglutathione lyase</fullName>
    </recommendedName>
</protein>
<reference evidence="2" key="2">
    <citation type="submission" date="2014-08" db="EMBL/GenBank/DDBJ databases">
        <title>Complete genome of Weissella ceti strain WS74 isolated from diseased rainbow trout in Brazil.</title>
        <authorList>
            <person name="Figueiredo H.C.P."/>
            <person name="Leal C.A.G."/>
            <person name="Pereira F.L."/>
            <person name="Soares S.C."/>
            <person name="Dorella F.A."/>
            <person name="Carvalho A.F."/>
            <person name="Azevedo V.A.C."/>
        </authorList>
    </citation>
    <scope>NUCLEOTIDE SEQUENCE [LARGE SCALE GENOMIC DNA]</scope>
    <source>
        <strain evidence="2">WS74</strain>
    </source>
</reference>
<evidence type="ECO:0000313" key="1">
    <source>
        <dbReference type="EMBL" id="AIM62529.1"/>
    </source>
</evidence>
<name>A0A075TY00_9LACO</name>
<sequence length="113" mass="13256">MRVRKFSPLTIPVQNVERATRFYREVFDLPTTFGANESRQLSFHEEDIFFDENGEETTTVEVIVRDHQETVENHLLNYYVKQAEPMTVDADGRHVIFHLVDFEGNKIKVIANK</sequence>
<dbReference type="KEGG" id="wci:WS105_0275"/>
<dbReference type="Gene3D" id="3.10.180.10">
    <property type="entry name" value="2,3-Dihydroxybiphenyl 1,2-Dioxygenase, domain 1"/>
    <property type="match status" value="1"/>
</dbReference>
<dbReference type="RefSeq" id="WP_009495777.1">
    <property type="nucleotide sequence ID" value="NZ_CP009223.1"/>
</dbReference>
<evidence type="ECO:0008006" key="3">
    <source>
        <dbReference type="Google" id="ProtNLM"/>
    </source>
</evidence>
<dbReference type="SUPFAM" id="SSF54593">
    <property type="entry name" value="Glyoxalase/Bleomycin resistance protein/Dihydroxybiphenyl dioxygenase"/>
    <property type="match status" value="1"/>
</dbReference>
<dbReference type="STRING" id="759620.WS105_0275"/>
<dbReference type="EMBL" id="CP009223">
    <property type="protein sequence ID" value="AIM62529.1"/>
    <property type="molecule type" value="Genomic_DNA"/>
</dbReference>